<dbReference type="InterPro" id="IPR013087">
    <property type="entry name" value="Znf_C2H2_type"/>
</dbReference>
<dbReference type="AlphaFoldDB" id="A0A9P0HZK5"/>
<dbReference type="Pfam" id="PF12874">
    <property type="entry name" value="zf-met"/>
    <property type="match status" value="1"/>
</dbReference>
<keyword evidence="2" id="KW-0677">Repeat</keyword>
<sequence length="736" mass="83464">MGEKSGNSKDDKHKVRRCMEWLQQQNNEGTEKLSLGNKNDIQFIIQTHAARKNFLLAVAEDDATVPSGINEPVLEPKPVTRYRLRVSNLQMECEWPTCKKMFTDYEVYQKHVRKHATDMHVIEKESSAELVCLWDVCGHKTSDFNEMVRHMNYHAYHGKLLAIGFNGRTTLKLECCKKDSSKRNQIPVQTFIDHVNLHANYSEDYICSWAGCGAKFPRKAMLIPHVRSHTGERLIACYHCGHHFANNRKLTDHLRRQNVTQNSIYICSVCGTRCATEYLLGEHTRGHISMFACSLCDMSATSPAALANHVRYRHLARGEAATHACPHCPYNLCDMSATSPAALANHVRYRHLARGEAATHACPHCPYNLCDMSATSPAALANHVRYRHLARGEAATHACPHCPYNLCDMSATSPAALANHVRYRHLARGEAATHACPHCPYNLCDMSATSPAALANHVRYRHLARGEAATHACPHCPYNLCDMSATSPAALANHVRYRHLARGEAATHACPHCPYKAIRRWDLRQHVKTQHKKKKKKLRSKKIKSEETSDKEISSDIDGDSESDSDSKERKVRRSDRKYVCHMCPEKNMKIFTKGNALTMHLVKEHGAQWSFGHSRFRYQLCEDGLYRLTTTRYESLEVSKKIMDGYTSPKKIVLTNIQFKLRQIANATATTPRSFEITLKNDEIKKDDDHDDMEVDTKPIRDDNVEIMMCDVDEDGNIISSELINSVIPKLEKEV</sequence>
<evidence type="ECO:0000256" key="6">
    <source>
        <dbReference type="SAM" id="MobiDB-lite"/>
    </source>
</evidence>
<name>A0A9P0HZK5_SPOLI</name>
<dbReference type="EMBL" id="LR824546">
    <property type="protein sequence ID" value="CAH1637450.1"/>
    <property type="molecule type" value="Genomic_DNA"/>
</dbReference>
<evidence type="ECO:0000259" key="7">
    <source>
        <dbReference type="PROSITE" id="PS50157"/>
    </source>
</evidence>
<dbReference type="PROSITE" id="PS50157">
    <property type="entry name" value="ZINC_FINGER_C2H2_2"/>
    <property type="match status" value="2"/>
</dbReference>
<feature type="region of interest" description="Disordered" evidence="6">
    <location>
        <begin position="524"/>
        <end position="572"/>
    </location>
</feature>
<reference evidence="8" key="1">
    <citation type="submission" date="2022-02" db="EMBL/GenBank/DDBJ databases">
        <authorList>
            <person name="King R."/>
        </authorList>
    </citation>
    <scope>NUCLEOTIDE SEQUENCE</scope>
</reference>
<evidence type="ECO:0000313" key="8">
    <source>
        <dbReference type="EMBL" id="CAH1637450.1"/>
    </source>
</evidence>
<evidence type="ECO:0000256" key="3">
    <source>
        <dbReference type="ARBA" id="ARBA00022771"/>
    </source>
</evidence>
<evidence type="ECO:0000313" key="9">
    <source>
        <dbReference type="Proteomes" id="UP001153321"/>
    </source>
</evidence>
<dbReference type="SUPFAM" id="SSF57667">
    <property type="entry name" value="beta-beta-alpha zinc fingers"/>
    <property type="match status" value="2"/>
</dbReference>
<gene>
    <name evidence="8" type="ORF">SPLIT_LOCUS2811</name>
</gene>
<evidence type="ECO:0000256" key="2">
    <source>
        <dbReference type="ARBA" id="ARBA00022737"/>
    </source>
</evidence>
<dbReference type="SMART" id="SM00355">
    <property type="entry name" value="ZnF_C2H2"/>
    <property type="match status" value="13"/>
</dbReference>
<dbReference type="GO" id="GO:0005634">
    <property type="term" value="C:nucleus"/>
    <property type="evidence" value="ECO:0007669"/>
    <property type="project" value="TreeGrafter"/>
</dbReference>
<proteinExistence type="predicted"/>
<feature type="compositionally biased region" description="Basic residues" evidence="6">
    <location>
        <begin position="526"/>
        <end position="542"/>
    </location>
</feature>
<dbReference type="Proteomes" id="UP001153321">
    <property type="component" value="Chromosome 15"/>
</dbReference>
<dbReference type="Gene3D" id="3.30.160.60">
    <property type="entry name" value="Classic Zinc Finger"/>
    <property type="match status" value="5"/>
</dbReference>
<dbReference type="GO" id="GO:0010468">
    <property type="term" value="P:regulation of gene expression"/>
    <property type="evidence" value="ECO:0007669"/>
    <property type="project" value="TreeGrafter"/>
</dbReference>
<protein>
    <recommendedName>
        <fullName evidence="7">C2H2-type domain-containing protein</fullName>
    </recommendedName>
</protein>
<keyword evidence="4" id="KW-0862">Zinc</keyword>
<dbReference type="PANTHER" id="PTHR24403:SF67">
    <property type="entry name" value="FI01116P-RELATED"/>
    <property type="match status" value="1"/>
</dbReference>
<dbReference type="InterPro" id="IPR050688">
    <property type="entry name" value="Zinc_finger/UBP_domain"/>
</dbReference>
<feature type="domain" description="C2H2-type" evidence="7">
    <location>
        <begin position="91"/>
        <end position="125"/>
    </location>
</feature>
<evidence type="ECO:0000256" key="4">
    <source>
        <dbReference type="ARBA" id="ARBA00022833"/>
    </source>
</evidence>
<evidence type="ECO:0000256" key="5">
    <source>
        <dbReference type="PROSITE-ProRule" id="PRU00042"/>
    </source>
</evidence>
<feature type="domain" description="C2H2-type" evidence="7">
    <location>
        <begin position="205"/>
        <end position="234"/>
    </location>
</feature>
<feature type="compositionally biased region" description="Basic and acidic residues" evidence="6">
    <location>
        <begin position="543"/>
        <end position="554"/>
    </location>
</feature>
<feature type="compositionally biased region" description="Acidic residues" evidence="6">
    <location>
        <begin position="555"/>
        <end position="564"/>
    </location>
</feature>
<dbReference type="PANTHER" id="PTHR24403">
    <property type="entry name" value="ZINC FINGER PROTEIN"/>
    <property type="match status" value="1"/>
</dbReference>
<accession>A0A9P0HZK5</accession>
<evidence type="ECO:0000256" key="1">
    <source>
        <dbReference type="ARBA" id="ARBA00022723"/>
    </source>
</evidence>
<dbReference type="InterPro" id="IPR036236">
    <property type="entry name" value="Znf_C2H2_sf"/>
</dbReference>
<organism evidence="8 9">
    <name type="scientific">Spodoptera littoralis</name>
    <name type="common">Egyptian cotton leafworm</name>
    <dbReference type="NCBI Taxonomy" id="7109"/>
    <lineage>
        <taxon>Eukaryota</taxon>
        <taxon>Metazoa</taxon>
        <taxon>Ecdysozoa</taxon>
        <taxon>Arthropoda</taxon>
        <taxon>Hexapoda</taxon>
        <taxon>Insecta</taxon>
        <taxon>Pterygota</taxon>
        <taxon>Neoptera</taxon>
        <taxon>Endopterygota</taxon>
        <taxon>Lepidoptera</taxon>
        <taxon>Glossata</taxon>
        <taxon>Ditrysia</taxon>
        <taxon>Noctuoidea</taxon>
        <taxon>Noctuidae</taxon>
        <taxon>Amphipyrinae</taxon>
        <taxon>Spodoptera</taxon>
    </lineage>
</organism>
<keyword evidence="3 5" id="KW-0863">Zinc-finger</keyword>
<keyword evidence="1" id="KW-0479">Metal-binding</keyword>
<keyword evidence="9" id="KW-1185">Reference proteome</keyword>
<dbReference type="GO" id="GO:0008270">
    <property type="term" value="F:zinc ion binding"/>
    <property type="evidence" value="ECO:0007669"/>
    <property type="project" value="UniProtKB-KW"/>
</dbReference>
<dbReference type="PROSITE" id="PS00028">
    <property type="entry name" value="ZINC_FINGER_C2H2_1"/>
    <property type="match status" value="2"/>
</dbReference>